<evidence type="ECO:0008006" key="20">
    <source>
        <dbReference type="Google" id="ProtNLM"/>
    </source>
</evidence>
<evidence type="ECO:0000256" key="12">
    <source>
        <dbReference type="SAM" id="MobiDB-lite"/>
    </source>
</evidence>
<feature type="domain" description="EGF-like" evidence="15">
    <location>
        <begin position="102"/>
        <end position="142"/>
    </location>
</feature>
<feature type="domain" description="EGF-like" evidence="15">
    <location>
        <begin position="725"/>
        <end position="765"/>
    </location>
</feature>
<feature type="disulfide bond" evidence="10">
    <location>
        <begin position="1357"/>
        <end position="1366"/>
    </location>
</feature>
<protein>
    <recommendedName>
        <fullName evidence="20">Stabilin-2</fullName>
    </recommendedName>
</protein>
<evidence type="ECO:0000256" key="13">
    <source>
        <dbReference type="SAM" id="Phobius"/>
    </source>
</evidence>
<gene>
    <name evidence="18" type="ORF">OJAV_G00225170</name>
</gene>
<feature type="disulfide bond" evidence="10">
    <location>
        <begin position="197"/>
        <end position="214"/>
    </location>
</feature>
<keyword evidence="2 10" id="KW-0245">EGF-like domain</keyword>
<feature type="domain" description="FAS1" evidence="16">
    <location>
        <begin position="2279"/>
        <end position="2415"/>
    </location>
</feature>
<feature type="domain" description="EGF-like" evidence="15">
    <location>
        <begin position="1329"/>
        <end position="1367"/>
    </location>
</feature>
<keyword evidence="6 10" id="KW-1015">Disulfide bond</keyword>
<dbReference type="Gene3D" id="3.10.100.10">
    <property type="entry name" value="Mannose-Binding Protein A, subunit A"/>
    <property type="match status" value="1"/>
</dbReference>
<dbReference type="PROSITE" id="PS50213">
    <property type="entry name" value="FAS1"/>
    <property type="match status" value="7"/>
</dbReference>
<evidence type="ECO:0000256" key="10">
    <source>
        <dbReference type="PROSITE-ProRule" id="PRU00076"/>
    </source>
</evidence>
<feature type="domain" description="EGF-like" evidence="15">
    <location>
        <begin position="2071"/>
        <end position="2109"/>
    </location>
</feature>
<dbReference type="InterPro" id="IPR000538">
    <property type="entry name" value="Link_dom"/>
</dbReference>
<evidence type="ECO:0000259" key="15">
    <source>
        <dbReference type="PROSITE" id="PS50026"/>
    </source>
</evidence>
<dbReference type="GO" id="GO:0005509">
    <property type="term" value="F:calcium ion binding"/>
    <property type="evidence" value="ECO:0007669"/>
    <property type="project" value="InterPro"/>
</dbReference>
<dbReference type="CDD" id="cd00055">
    <property type="entry name" value="EGF_Lam"/>
    <property type="match status" value="1"/>
</dbReference>
<feature type="region of interest" description="Disordered" evidence="12">
    <location>
        <begin position="2471"/>
        <end position="2500"/>
    </location>
</feature>
<feature type="disulfide bond" evidence="10">
    <location>
        <begin position="176"/>
        <end position="185"/>
    </location>
</feature>
<feature type="domain" description="EGF-like" evidence="15">
    <location>
        <begin position="149"/>
        <end position="186"/>
    </location>
</feature>
<feature type="domain" description="EGF-like" evidence="15">
    <location>
        <begin position="1947"/>
        <end position="1987"/>
    </location>
</feature>
<feature type="domain" description="FAS1" evidence="16">
    <location>
        <begin position="506"/>
        <end position="639"/>
    </location>
</feature>
<feature type="disulfide bond" evidence="10">
    <location>
        <begin position="132"/>
        <end position="141"/>
    </location>
</feature>
<feature type="domain" description="EGF-like" evidence="15">
    <location>
        <begin position="1374"/>
        <end position="1411"/>
    </location>
</feature>
<feature type="disulfide bond" evidence="10">
    <location>
        <begin position="755"/>
        <end position="764"/>
    </location>
</feature>
<evidence type="ECO:0000256" key="4">
    <source>
        <dbReference type="ARBA" id="ARBA00022989"/>
    </source>
</evidence>
<comment type="subcellular location">
    <subcellularLocation>
        <location evidence="1">Membrane</location>
        <topology evidence="1">Single-pass type I membrane protein</topology>
    </subcellularLocation>
</comment>
<comment type="caution">
    <text evidence="10">Lacks conserved residue(s) required for the propagation of feature annotation.</text>
</comment>
<dbReference type="SUPFAM" id="SSF57196">
    <property type="entry name" value="EGF/Laminin"/>
    <property type="match status" value="4"/>
</dbReference>
<keyword evidence="4 13" id="KW-1133">Transmembrane helix</keyword>
<dbReference type="PROSITE" id="PS01248">
    <property type="entry name" value="EGF_LAM_1"/>
    <property type="match status" value="1"/>
</dbReference>
<feature type="disulfide bond" evidence="10">
    <location>
        <begin position="157"/>
        <end position="174"/>
    </location>
</feature>
<dbReference type="PROSITE" id="PS00022">
    <property type="entry name" value="EGF_1"/>
    <property type="match status" value="7"/>
</dbReference>
<feature type="domain" description="EGF-like" evidence="15">
    <location>
        <begin position="1457"/>
        <end position="1498"/>
    </location>
</feature>
<dbReference type="Gene3D" id="2.170.300.10">
    <property type="entry name" value="Tie2 ligand-binding domain superfamily"/>
    <property type="match status" value="1"/>
</dbReference>
<dbReference type="SUPFAM" id="SSF82153">
    <property type="entry name" value="FAS1 domain"/>
    <property type="match status" value="7"/>
</dbReference>
<feature type="domain" description="EGF-like" evidence="15">
    <location>
        <begin position="899"/>
        <end position="941"/>
    </location>
</feature>
<reference evidence="18 19" key="1">
    <citation type="submission" date="2018-11" db="EMBL/GenBank/DDBJ databases">
        <authorList>
            <person name="Lopez-Roques C."/>
            <person name="Donnadieu C."/>
            <person name="Bouchez O."/>
            <person name="Klopp C."/>
            <person name="Cabau C."/>
            <person name="Zahm M."/>
        </authorList>
    </citation>
    <scope>NUCLEOTIDE SEQUENCE [LARGE SCALE GENOMIC DNA]</scope>
    <source>
        <strain evidence="18">RS831</strain>
        <tissue evidence="18">Whole body</tissue>
    </source>
</reference>
<evidence type="ECO:0000256" key="14">
    <source>
        <dbReference type="SAM" id="SignalP"/>
    </source>
</evidence>
<evidence type="ECO:0000256" key="2">
    <source>
        <dbReference type="ARBA" id="ARBA00022536"/>
    </source>
</evidence>
<feature type="domain" description="FAS1" evidence="16">
    <location>
        <begin position="352"/>
        <end position="494"/>
    </location>
</feature>
<keyword evidence="14" id="KW-0732">Signal</keyword>
<dbReference type="FunFam" id="2.30.180.10:FF:000005">
    <property type="entry name" value="Stabilin 2"/>
    <property type="match status" value="1"/>
</dbReference>
<keyword evidence="7" id="KW-0675">Receptor</keyword>
<dbReference type="SMART" id="SM00180">
    <property type="entry name" value="EGF_Lam"/>
    <property type="match status" value="3"/>
</dbReference>
<feature type="domain" description="EGF-like" evidence="15">
    <location>
        <begin position="856"/>
        <end position="898"/>
    </location>
</feature>
<evidence type="ECO:0000256" key="5">
    <source>
        <dbReference type="ARBA" id="ARBA00023136"/>
    </source>
</evidence>
<feature type="domain" description="EGF-like" evidence="15">
    <location>
        <begin position="1994"/>
        <end position="2031"/>
    </location>
</feature>
<feature type="transmembrane region" description="Helical" evidence="13">
    <location>
        <begin position="2430"/>
        <end position="2454"/>
    </location>
</feature>
<feature type="domain" description="EGF-like" evidence="15">
    <location>
        <begin position="1541"/>
        <end position="1582"/>
    </location>
</feature>
<feature type="signal peptide" evidence="14">
    <location>
        <begin position="1"/>
        <end position="22"/>
    </location>
</feature>
<feature type="disulfide bond" evidence="11">
    <location>
        <begin position="2212"/>
        <end position="2233"/>
    </location>
</feature>
<keyword evidence="5 13" id="KW-0472">Membrane</keyword>
<dbReference type="SMART" id="SM00445">
    <property type="entry name" value="LINK"/>
    <property type="match status" value="1"/>
</dbReference>
<evidence type="ECO:0000256" key="3">
    <source>
        <dbReference type="ARBA" id="ARBA00022692"/>
    </source>
</evidence>
<feature type="domain" description="Link" evidence="17">
    <location>
        <begin position="2168"/>
        <end position="2259"/>
    </location>
</feature>
<dbReference type="GO" id="GO:0005540">
    <property type="term" value="F:hyaluronic acid binding"/>
    <property type="evidence" value="ECO:0007669"/>
    <property type="project" value="InterPro"/>
</dbReference>
<keyword evidence="19" id="KW-1185">Reference proteome</keyword>
<evidence type="ECO:0000313" key="18">
    <source>
        <dbReference type="EMBL" id="RVE56815.1"/>
    </source>
</evidence>
<feature type="domain" description="FAS1" evidence="16">
    <location>
        <begin position="1581"/>
        <end position="1714"/>
    </location>
</feature>
<feature type="domain" description="EGF-like" evidence="15">
    <location>
        <begin position="188"/>
        <end position="228"/>
    </location>
</feature>
<dbReference type="SMART" id="SM00179">
    <property type="entry name" value="EGF_CA"/>
    <property type="match status" value="4"/>
</dbReference>
<accession>A0A437C2A5</accession>
<keyword evidence="9" id="KW-0424">Laminin EGF-like domain</keyword>
<dbReference type="PROSITE" id="PS01186">
    <property type="entry name" value="EGF_2"/>
    <property type="match status" value="13"/>
</dbReference>
<reference evidence="18 19" key="2">
    <citation type="submission" date="2019-01" db="EMBL/GenBank/DDBJ databases">
        <title>A chromosome length genome reference of the Java medaka (oryzias javanicus).</title>
        <authorList>
            <person name="Herpin A."/>
            <person name="Takehana Y."/>
            <person name="Naruse K."/>
            <person name="Ansai S."/>
            <person name="Kawaguchi M."/>
        </authorList>
    </citation>
    <scope>NUCLEOTIDE SEQUENCE [LARGE SCALE GENOMIC DNA]</scope>
    <source>
        <strain evidence="18">RS831</strain>
        <tissue evidence="18">Whole body</tissue>
    </source>
</reference>
<evidence type="ECO:0000256" key="9">
    <source>
        <dbReference type="ARBA" id="ARBA00023292"/>
    </source>
</evidence>
<dbReference type="InterPro" id="IPR016186">
    <property type="entry name" value="C-type_lectin-like/link_sf"/>
</dbReference>
<dbReference type="InterPro" id="IPR016187">
    <property type="entry name" value="CTDL_fold"/>
</dbReference>
<evidence type="ECO:0000313" key="19">
    <source>
        <dbReference type="Proteomes" id="UP000283210"/>
    </source>
</evidence>
<organism evidence="18 19">
    <name type="scientific">Oryzias javanicus</name>
    <name type="common">Javanese ricefish</name>
    <name type="synonym">Aplocheilus javanicus</name>
    <dbReference type="NCBI Taxonomy" id="123683"/>
    <lineage>
        <taxon>Eukaryota</taxon>
        <taxon>Metazoa</taxon>
        <taxon>Chordata</taxon>
        <taxon>Craniata</taxon>
        <taxon>Vertebrata</taxon>
        <taxon>Euteleostomi</taxon>
        <taxon>Actinopterygii</taxon>
        <taxon>Neopterygii</taxon>
        <taxon>Teleostei</taxon>
        <taxon>Neoteleostei</taxon>
        <taxon>Acanthomorphata</taxon>
        <taxon>Ovalentaria</taxon>
        <taxon>Atherinomorphae</taxon>
        <taxon>Beloniformes</taxon>
        <taxon>Adrianichthyidae</taxon>
        <taxon>Oryziinae</taxon>
        <taxon>Oryzias</taxon>
    </lineage>
</organism>
<feature type="disulfide bond" evidence="10">
    <location>
        <begin position="2021"/>
        <end position="2030"/>
    </location>
</feature>
<keyword evidence="8" id="KW-0325">Glycoprotein</keyword>
<dbReference type="GO" id="GO:0016020">
    <property type="term" value="C:membrane"/>
    <property type="evidence" value="ECO:0007669"/>
    <property type="project" value="UniProtKB-SubCell"/>
</dbReference>
<evidence type="ECO:0000256" key="8">
    <source>
        <dbReference type="ARBA" id="ARBA00023180"/>
    </source>
</evidence>
<feature type="chain" id="PRO_5019018967" description="Stabilin-2" evidence="14">
    <location>
        <begin position="23"/>
        <end position="2524"/>
    </location>
</feature>
<dbReference type="SMART" id="SM00554">
    <property type="entry name" value="FAS1"/>
    <property type="match status" value="7"/>
</dbReference>
<feature type="disulfide bond" evidence="10">
    <location>
        <begin position="1977"/>
        <end position="1986"/>
    </location>
</feature>
<dbReference type="GO" id="GO:0007155">
    <property type="term" value="P:cell adhesion"/>
    <property type="evidence" value="ECO:0007669"/>
    <property type="project" value="InterPro"/>
</dbReference>
<dbReference type="FunFam" id="2.10.25.10:FF:000040">
    <property type="entry name" value="Stabilin 2"/>
    <property type="match status" value="5"/>
</dbReference>
<sequence length="2524" mass="272051">MEVHGAPVLILLFVWMTTPAVSVKNFCSRSTLLRTQTACNSCHMILFIACPSGYKRTPRSSITSCRYAVQTNSVVLAVPGCSVECYREEEVQSCCPGFWGPDCMECPRSTSRPCNGRGTCSDGLGGDGTCSCQEGFAGTACEDCAAARYGPTCQSVCSCVHGLCSSGLSGDGRCTCFSGYKGPACDQELPECSSLSCQENSRCMEDSLTGKLECRCQSGYKKAGLQCVSVNPCLQPVCHTDASCVHTGPNQHMCACNQGYSGDGRVCVPVNPCQTQNGGCAPESTSCVYTGPGKSRCDCLPGFENRFGVGCTLRDACRSASCHKNANCSTVGPGEVQCTCLQGYIGDGRVCYGNIMQRLTELNTEPGSQWAGQLSNAITMFDSVSWPLQNFGPFTVFVPINKGFRGLLVKSLTADSSKAKYLCRIHLAAGMMSSETLTKLSVFYTLTGKSAETDSPETDGQPRIRLHGSRKKGTLVQSDIIASNGIIHIINKLMDSVSPTVESNPQENLMKIISDNGKFDTFRTLLQKTDLASLMDFPGHVTLFAPTTAALGAMKEGCLEYLSSVEGHNKLVEFVRNHVVSSLLEVYNIVSSPTVVTMANQVLKFNVTENGQILVNGAAVTEAAVEAKNGRLYVMDGVLIPPSIEPVLPHRCDLSETKIIMRKCSRCSKITSSVCPSGVFVRSSPCIYNHPLSSSIFTVPERGCIYFCNITVMTPACCKGFYGPDCTPCPGGFQSPCSGHGQCVEGIAGNGSCLCEANYRGSRCQYCSTPNKYGPNCDRTCPCIHGQCDNRPSSDGQCKPDSCALGYTGRFCERKTSVCGVYGHFCHAHADCDLSQGVTKCVCKPGFQGDGITCVETDPCAPPLRGGCSSNAKCIKTGPASHICQCLTGWTVDGDDCQPINNCNTPDRGGCHPNATCVFVGPGQSDCSCKSGYKGDGQTCEPVNQCVTAEGSCHYLASCRLLSSQWRCVCRDGFVGDGQVCYGTVEQQLLVLPSTADFSTWITESGLSSSLSDQNFTLFVPVTSAIADMPLEDRRFWSLKGNLPSLIRNHMVSGTCLLSCLEDVSSVTSLLKTTLSVSQKDQVTFVGGATIITSDIAATNGVIHLINKVLVPDRKRSESLSVMLELTPDLSLIKSYLMKYNLTQEIEQTGQFTIFAPTDAAIQAHLQTTGSSALDVNTTRYHMVASQRLLKTDLQHGGYKQTLLGFAFQLGIFPRDGKIFVNDVQISSFNILSGNGVIHTLSAVLPISRNRCDKLTSKRVPGLCVSCLFHQNKICPDNTVPKISEGWKRCPFITFNQDQVRLRTGCRATCLQEKVEQRCCEGFFGEHCEPCPGPAGKPCFGNGLCLDGTNGTGVCGCSRGFNGTACETCEGGRYGVHCDQECHCQNGRCSEGLEGDGTCQCDVGWRGEYCDEKIESGAEEFCGLDKCHSSANCVTRASGPECLCAAGFEGNGTFCKAVDACLLGNGGCSPFAVCKRTRPGRRDCICSSGYTGDGLVCREINPCLEGNGGCHAQAHCIHVGPNKTSCVCPGGFSGDGLSCSFIDLCKKNNGGCHRDATCNMTAQGSLTCKCKKFFVGDGLQCKGTVDRELRLRGLTSFYYAVNSMEISLRGRGPFTVFAPKTQTFESDSSSDRSMKMKLLAKHKEAFRNLLRSHIVMCHTLLADDLSIISNVTSLSGLVLNIDSTKGSIFINEANVTDSDDVSVNGIIHEIDKILFPPNMDKESFLLSPDPTELNLTDVTQGYNTFFKLLQDTGVLELINNGANQPVTVFLPSDATMASLPQEQKDFLFHQQNRKQLLEYLKFHILPNQKLYAEDLIYLDSGRTLQGSALSFSCGGPPNIGEIFVNDQSCRISQRHLIFQGGIAYGVDCLLTPPSQGGRCDVQTTFDLQMGCGMCASSASRCPRGSKQKELQKCDLPNFYVSKNSGCRPVCTVNFWQPKCCPGYYGRDCLVCPGGVHSPCSNQGKCDDGHLGNGTCTCQAGFGGTACNQCKPGFYGPTCKACNCSEHGSCDEGVRGSGLCFCERGWTGDRCDEQQIKVFDCSPPCSSKAICKDNNTCVCRSFYQGDGFTCTVMDVCSIWNGGCAKEATCSQKGEKVSCSCPDGHSGDGFTCLPVDPCSFGDNGGCHEHAACTMTAPGVRKCTCKDNYIGDGVNCELKLMPVSRCLQNNGGCHSQARCTDLHFEDKMLGLHQRGRALATYTQLHQAQEGGLNMCAAGWLDQARVAYPTTYSNPKCGFGHVGVVDYGFRKNLSENWDAFCYRMKDVECQCEPGYVGDGFSCVGNLMQVLMSTPSFSNFLTQILNYSMTTESGFQFIKRLSDPAVQSTLFVPNNDGLPNNLTLSQRDIEFHLSEGQVLPISQLKNGTRIRTRVGGLTVVGVADLLDPSSLASLYVNERFVTDSNIQASNGVIHVLLGPLKAPPHSAKMLAAHPAGLGVGVLLLVLLMVGVLFVAYNFYSRRNKPFQFHYFKEEDGDTSATSSRGLWNPLYEDQPQSSEPTGHNESLERNLHQVMEGGANLLLQENQIQ</sequence>
<evidence type="ECO:0000256" key="7">
    <source>
        <dbReference type="ARBA" id="ARBA00023170"/>
    </source>
</evidence>
<dbReference type="PANTHER" id="PTHR24038:SF0">
    <property type="entry name" value="STABILIN-2"/>
    <property type="match status" value="1"/>
</dbReference>
<evidence type="ECO:0000256" key="6">
    <source>
        <dbReference type="ARBA" id="ARBA00023157"/>
    </source>
</evidence>
<feature type="disulfide bond" evidence="10">
    <location>
        <begin position="1382"/>
        <end position="1399"/>
    </location>
</feature>
<dbReference type="PANTHER" id="PTHR24038">
    <property type="entry name" value="STABILIN"/>
    <property type="match status" value="1"/>
</dbReference>
<dbReference type="InterPro" id="IPR002049">
    <property type="entry name" value="LE_dom"/>
</dbReference>
<feature type="domain" description="EGF-like" evidence="15">
    <location>
        <begin position="1418"/>
        <end position="1456"/>
    </location>
</feature>
<dbReference type="EMBL" id="CM012459">
    <property type="protein sequence ID" value="RVE56815.1"/>
    <property type="molecule type" value="Genomic_DNA"/>
</dbReference>
<dbReference type="InterPro" id="IPR024731">
    <property type="entry name" value="NELL2-like_EGF"/>
</dbReference>
<dbReference type="InterPro" id="IPR036378">
    <property type="entry name" value="FAS1_dom_sf"/>
</dbReference>
<feature type="compositionally biased region" description="Polar residues" evidence="12">
    <location>
        <begin position="2489"/>
        <end position="2499"/>
    </location>
</feature>
<feature type="domain" description="EGF-like" evidence="15">
    <location>
        <begin position="1499"/>
        <end position="1540"/>
    </location>
</feature>
<dbReference type="PROSITE" id="PS50963">
    <property type="entry name" value="LINK_2"/>
    <property type="match status" value="1"/>
</dbReference>
<evidence type="ECO:0000259" key="17">
    <source>
        <dbReference type="PROSITE" id="PS50963"/>
    </source>
</evidence>
<feature type="domain" description="FAS1" evidence="16">
    <location>
        <begin position="1117"/>
        <end position="1245"/>
    </location>
</feature>
<dbReference type="Pfam" id="PF24887">
    <property type="entry name" value="EGF_STAB1-2"/>
    <property type="match status" value="2"/>
</dbReference>
<dbReference type="InterPro" id="IPR000742">
    <property type="entry name" value="EGF"/>
</dbReference>
<proteinExistence type="predicted"/>
<evidence type="ECO:0000256" key="11">
    <source>
        <dbReference type="PROSITE-ProRule" id="PRU00323"/>
    </source>
</evidence>
<dbReference type="SUPFAM" id="SSF56436">
    <property type="entry name" value="C-type lectin-like"/>
    <property type="match status" value="1"/>
</dbReference>
<dbReference type="Pfam" id="PF02469">
    <property type="entry name" value="Fasciclin"/>
    <property type="match status" value="7"/>
</dbReference>
<dbReference type="InterPro" id="IPR056806">
    <property type="entry name" value="EGF_STAB1-2"/>
</dbReference>
<dbReference type="Gene3D" id="2.10.25.10">
    <property type="entry name" value="Laminin"/>
    <property type="match status" value="15"/>
</dbReference>
<dbReference type="InterPro" id="IPR001881">
    <property type="entry name" value="EGF-like_Ca-bd_dom"/>
</dbReference>
<dbReference type="Pfam" id="PF12947">
    <property type="entry name" value="EGF_3"/>
    <property type="match status" value="10"/>
</dbReference>
<feature type="domain" description="FAS1" evidence="16">
    <location>
        <begin position="982"/>
        <end position="1110"/>
    </location>
</feature>
<feature type="domain" description="EGF-like" evidence="15">
    <location>
        <begin position="2112"/>
        <end position="2154"/>
    </location>
</feature>
<evidence type="ECO:0000256" key="1">
    <source>
        <dbReference type="ARBA" id="ARBA00004479"/>
    </source>
</evidence>
<name>A0A437C2A5_ORYJA</name>
<dbReference type="PROSITE" id="PS50026">
    <property type="entry name" value="EGF_3"/>
    <property type="match status" value="18"/>
</dbReference>
<dbReference type="OrthoDB" id="286301at2759"/>
<keyword evidence="3 13" id="KW-0812">Transmembrane</keyword>
<dbReference type="SMART" id="SM00181">
    <property type="entry name" value="EGF"/>
    <property type="match status" value="23"/>
</dbReference>
<feature type="domain" description="EGF-like" evidence="15">
    <location>
        <begin position="313"/>
        <end position="352"/>
    </location>
</feature>
<feature type="disulfide bond" evidence="10">
    <location>
        <begin position="1401"/>
        <end position="1410"/>
    </location>
</feature>
<evidence type="ECO:0000259" key="16">
    <source>
        <dbReference type="PROSITE" id="PS50213"/>
    </source>
</evidence>
<dbReference type="Pfam" id="PF00193">
    <property type="entry name" value="Xlink"/>
    <property type="match status" value="1"/>
</dbReference>
<dbReference type="InterPro" id="IPR000782">
    <property type="entry name" value="FAS1_domain"/>
</dbReference>
<dbReference type="Gene3D" id="2.30.180.10">
    <property type="entry name" value="FAS1 domain"/>
    <property type="match status" value="7"/>
</dbReference>
<dbReference type="Proteomes" id="UP000283210">
    <property type="component" value="Chromosome 23"/>
</dbReference>
<feature type="domain" description="EGF-like" evidence="15">
    <location>
        <begin position="229"/>
        <end position="268"/>
    </location>
</feature>
<feature type="domain" description="FAS1" evidence="16">
    <location>
        <begin position="1729"/>
        <end position="1870"/>
    </location>
</feature>